<feature type="transmembrane region" description="Helical" evidence="1">
    <location>
        <begin position="220"/>
        <end position="243"/>
    </location>
</feature>
<name>A0A226DYT9_FOLCA</name>
<feature type="transmembrane region" description="Helical" evidence="1">
    <location>
        <begin position="249"/>
        <end position="276"/>
    </location>
</feature>
<comment type="caution">
    <text evidence="2">The sequence shown here is derived from an EMBL/GenBank/DDBJ whole genome shotgun (WGS) entry which is preliminary data.</text>
</comment>
<proteinExistence type="predicted"/>
<evidence type="ECO:0000256" key="1">
    <source>
        <dbReference type="SAM" id="Phobius"/>
    </source>
</evidence>
<reference evidence="2 3" key="1">
    <citation type="submission" date="2015-12" db="EMBL/GenBank/DDBJ databases">
        <title>The genome of Folsomia candida.</title>
        <authorList>
            <person name="Faddeeva A."/>
            <person name="Derks M.F."/>
            <person name="Anvar Y."/>
            <person name="Smit S."/>
            <person name="Van Straalen N."/>
            <person name="Roelofs D."/>
        </authorList>
    </citation>
    <scope>NUCLEOTIDE SEQUENCE [LARGE SCALE GENOMIC DNA]</scope>
    <source>
        <strain evidence="2 3">VU population</strain>
        <tissue evidence="2">Whole body</tissue>
    </source>
</reference>
<gene>
    <name evidence="2" type="ORF">Fcan01_15891</name>
</gene>
<dbReference type="AlphaFoldDB" id="A0A226DYT9"/>
<dbReference type="OrthoDB" id="8297494at2759"/>
<keyword evidence="1" id="KW-0472">Membrane</keyword>
<keyword evidence="1" id="KW-0812">Transmembrane</keyword>
<keyword evidence="3" id="KW-1185">Reference proteome</keyword>
<accession>A0A226DYT9</accession>
<evidence type="ECO:0000313" key="2">
    <source>
        <dbReference type="EMBL" id="OXA49897.1"/>
    </source>
</evidence>
<organism evidence="2 3">
    <name type="scientific">Folsomia candida</name>
    <name type="common">Springtail</name>
    <dbReference type="NCBI Taxonomy" id="158441"/>
    <lineage>
        <taxon>Eukaryota</taxon>
        <taxon>Metazoa</taxon>
        <taxon>Ecdysozoa</taxon>
        <taxon>Arthropoda</taxon>
        <taxon>Hexapoda</taxon>
        <taxon>Collembola</taxon>
        <taxon>Entomobryomorpha</taxon>
        <taxon>Isotomoidea</taxon>
        <taxon>Isotomidae</taxon>
        <taxon>Proisotominae</taxon>
        <taxon>Folsomia</taxon>
    </lineage>
</organism>
<feature type="transmembrane region" description="Helical" evidence="1">
    <location>
        <begin position="156"/>
        <end position="179"/>
    </location>
</feature>
<dbReference type="EMBL" id="LNIX01000010">
    <property type="protein sequence ID" value="OXA49897.1"/>
    <property type="molecule type" value="Genomic_DNA"/>
</dbReference>
<protein>
    <submittedName>
        <fullName evidence="2">Uncharacterized protein</fullName>
    </submittedName>
</protein>
<sequence>MDNDLHILLVRADLLLPLHTKIHFELIRITFPATENTINVKHSKPIFSSKFPFLQKLALNRGALQGNRIARMVTHPELPKSPVSLRTKAMKLCIILCESTVAVFPTLIFILLTFAPCTPPFILSMLPNCQPVQTTLLGRGIQGLIHLYEIWTISHITYSGSIWIFYILFVGIDCMLNYLNLLKRQSFAILNSEDKDNCVRLYCSIQILEKWFNSFVMDKILPCVIICVPALEIVALFVCVNLHQDISGLGFLLFPLVAFDAAMIIILVFPLASWVYKESKETIRDISSKVIFLDNKALTRRQIRSFIPLRVKFGSNFIDRTTALVIQNFVLNRTMTLTLIRSRKIIT</sequence>
<keyword evidence="1" id="KW-1133">Transmembrane helix</keyword>
<dbReference type="Proteomes" id="UP000198287">
    <property type="component" value="Unassembled WGS sequence"/>
</dbReference>
<evidence type="ECO:0000313" key="3">
    <source>
        <dbReference type="Proteomes" id="UP000198287"/>
    </source>
</evidence>
<feature type="transmembrane region" description="Helical" evidence="1">
    <location>
        <begin position="92"/>
        <end position="115"/>
    </location>
</feature>